<dbReference type="Proteomes" id="UP000078383">
    <property type="component" value="Unassembled WGS sequence"/>
</dbReference>
<comment type="catalytic activity">
    <reaction evidence="1 5">
        <text>Hydrolysis of terminal, non-reducing alpha-D-galactose residues in alpha-D-galactosides, including galactose oligosaccharides, galactomannans and galactolipids.</text>
        <dbReference type="EC" id="3.2.1.22"/>
    </reaction>
</comment>
<evidence type="ECO:0000256" key="3">
    <source>
        <dbReference type="ARBA" id="ARBA00022801"/>
    </source>
</evidence>
<dbReference type="Pfam" id="PF16874">
    <property type="entry name" value="Glyco_hydro_36C"/>
    <property type="match status" value="1"/>
</dbReference>
<dbReference type="EMBL" id="CZBX01000003">
    <property type="protein sequence ID" value="CUQ84385.1"/>
    <property type="molecule type" value="Genomic_DNA"/>
</dbReference>
<sequence length="737" mass="84958">MSILFHNKGQIVQLSNDTISYVMEIVDGKYLVHRYFGRKIRNYRGTGNPLYFKRGYNTEHDSSVENVSFDDFPFEYPVGGHGDFRIPAFAITQEDGITFCEPVFKSWSVVSGKPKLQGMPQIRVNENESETLEVICEDDRAGIRLFLYYTIFENHGIVLRHQKVENYGKQTVFLQNIQSMSLELPAEEYELMTLYGTHAKEANMQRFPIHYGVQKTESIRGSSSPQHQPFLAALKPETNECSGDVWAAHLVYSGNFLAQVEKDQFGNVRAQIGIHPDSFKWELKPGDTFASPEAVLNYSNTGLNGMRHNFHWLYQQHLIPKRFEEKTRPVLLNSWESMYYDVTMEKIDEQADLAKAAGIELFVLDDGWFRKGNDSRSSMGDWICNEQKLPGGIAAVADAIHKKGLQFGLWFEPEAVSEDSELLRHHPDWALHIPGYQSVKGRHEYLLDLSREDVREYLFKTLDFYLRDGKINYIKWDMNRPLTDVNSACLGVQQKEEISHRYVLGLYDILERITEKYPDVLIEGCSSGGARFDPGMLYYVPQNWTSDNTDAFDRATIQRGYSLLYPQITMGAHVSIVPNHQTGRSTSLDARYQVARLFNLGYELDLTKCSEEERKEIADQIQEYKEQRGWLQNGVLSYLEVPNENYIAWSVVSTTGEECEVIIMQKLFDPRYSHGRIHLYGLHPEWDYKDESTGQIFGGDELMEIGVSLPLIKRDFHTFAFHFSKVKENYGDQINCK</sequence>
<dbReference type="Pfam" id="PF16875">
    <property type="entry name" value="Glyco_hydro_36N"/>
    <property type="match status" value="1"/>
</dbReference>
<dbReference type="AlphaFoldDB" id="A0A174ZAU2"/>
<dbReference type="PIRSF" id="PIRSF005536">
    <property type="entry name" value="Agal"/>
    <property type="match status" value="1"/>
</dbReference>
<evidence type="ECO:0000256" key="4">
    <source>
        <dbReference type="ARBA" id="ARBA00023295"/>
    </source>
</evidence>
<dbReference type="InterPro" id="IPR000111">
    <property type="entry name" value="Glyco_hydro_27/36_CS"/>
</dbReference>
<organism evidence="9 10">
    <name type="scientific">[Ruminococcus] torques</name>
    <dbReference type="NCBI Taxonomy" id="33039"/>
    <lineage>
        <taxon>Bacteria</taxon>
        <taxon>Bacillati</taxon>
        <taxon>Bacillota</taxon>
        <taxon>Clostridia</taxon>
        <taxon>Lachnospirales</taxon>
        <taxon>Lachnospiraceae</taxon>
        <taxon>Mediterraneibacter</taxon>
    </lineage>
</organism>
<dbReference type="PANTHER" id="PTHR43053:SF3">
    <property type="entry name" value="ALPHA-GALACTOSIDASE C-RELATED"/>
    <property type="match status" value="1"/>
</dbReference>
<dbReference type="OrthoDB" id="9758822at2"/>
<dbReference type="CDD" id="cd14791">
    <property type="entry name" value="GH36"/>
    <property type="match status" value="1"/>
</dbReference>
<evidence type="ECO:0000256" key="1">
    <source>
        <dbReference type="ARBA" id="ARBA00001255"/>
    </source>
</evidence>
<feature type="active site" description="Nucleophile" evidence="6">
    <location>
        <position position="477"/>
    </location>
</feature>
<dbReference type="InterPro" id="IPR050985">
    <property type="entry name" value="Alpha-glycosidase_related"/>
</dbReference>
<dbReference type="Pfam" id="PF02065">
    <property type="entry name" value="Melibiase"/>
    <property type="match status" value="1"/>
</dbReference>
<evidence type="ECO:0000256" key="6">
    <source>
        <dbReference type="PIRSR" id="PIRSR005536-1"/>
    </source>
</evidence>
<evidence type="ECO:0000259" key="8">
    <source>
        <dbReference type="Pfam" id="PF16875"/>
    </source>
</evidence>
<dbReference type="GO" id="GO:0004557">
    <property type="term" value="F:alpha-galactosidase activity"/>
    <property type="evidence" value="ECO:0007669"/>
    <property type="project" value="UniProtKB-UniRule"/>
</dbReference>
<dbReference type="PRINTS" id="PR00743">
    <property type="entry name" value="GLHYDRLASE36"/>
</dbReference>
<keyword evidence="3 5" id="KW-0378">Hydrolase</keyword>
<dbReference type="Gene3D" id="2.60.40.1180">
    <property type="entry name" value="Golgi alpha-mannosidase II"/>
    <property type="match status" value="1"/>
</dbReference>
<dbReference type="InterPro" id="IPR002252">
    <property type="entry name" value="Glyco_hydro_36"/>
</dbReference>
<dbReference type="GO" id="GO:0016052">
    <property type="term" value="P:carbohydrate catabolic process"/>
    <property type="evidence" value="ECO:0007669"/>
    <property type="project" value="InterPro"/>
</dbReference>
<dbReference type="PANTHER" id="PTHR43053">
    <property type="entry name" value="GLYCOSIDASE FAMILY 31"/>
    <property type="match status" value="1"/>
</dbReference>
<reference evidence="9 10" key="1">
    <citation type="submission" date="2015-09" db="EMBL/GenBank/DDBJ databases">
        <authorList>
            <consortium name="Pathogen Informatics"/>
        </authorList>
    </citation>
    <scope>NUCLEOTIDE SEQUENCE [LARGE SCALE GENOMIC DNA]</scope>
    <source>
        <strain evidence="9 10">2789STDY5834889</strain>
    </source>
</reference>
<protein>
    <recommendedName>
        <fullName evidence="2 5">Alpha-galactosidase</fullName>
        <ecNumber evidence="2 5">3.2.1.22</ecNumber>
    </recommendedName>
</protein>
<dbReference type="EC" id="3.2.1.22" evidence="2 5"/>
<name>A0A174ZAU2_9FIRM</name>
<dbReference type="InterPro" id="IPR031705">
    <property type="entry name" value="Glyco_hydro_36_C"/>
</dbReference>
<dbReference type="RefSeq" id="WP_055171433.1">
    <property type="nucleotide sequence ID" value="NZ_CZBX01000003.1"/>
</dbReference>
<dbReference type="FunFam" id="3.20.20.70:FF:000118">
    <property type="entry name" value="Alpha-galactosidase"/>
    <property type="match status" value="1"/>
</dbReference>
<feature type="domain" description="Glycosyl hydrolase family 36 C-terminal" evidence="7">
    <location>
        <begin position="647"/>
        <end position="723"/>
    </location>
</feature>
<evidence type="ECO:0000313" key="10">
    <source>
        <dbReference type="Proteomes" id="UP000078383"/>
    </source>
</evidence>
<feature type="active site" description="Proton donor" evidence="6">
    <location>
        <position position="547"/>
    </location>
</feature>
<evidence type="ECO:0000259" key="7">
    <source>
        <dbReference type="Pfam" id="PF16874"/>
    </source>
</evidence>
<dbReference type="InterPro" id="IPR017853">
    <property type="entry name" value="GH"/>
</dbReference>
<dbReference type="InterPro" id="IPR013785">
    <property type="entry name" value="Aldolase_TIM"/>
</dbReference>
<dbReference type="Gene3D" id="3.20.20.70">
    <property type="entry name" value="Aldolase class I"/>
    <property type="match status" value="1"/>
</dbReference>
<comment type="similarity">
    <text evidence="5">Belongs to the glycosyl hydrolase.</text>
</comment>
<dbReference type="PROSITE" id="PS00512">
    <property type="entry name" value="ALPHA_GALACTOSIDASE"/>
    <property type="match status" value="1"/>
</dbReference>
<dbReference type="InterPro" id="IPR013780">
    <property type="entry name" value="Glyco_hydro_b"/>
</dbReference>
<dbReference type="InterPro" id="IPR031704">
    <property type="entry name" value="Glyco_hydro_36_N"/>
</dbReference>
<evidence type="ECO:0000256" key="5">
    <source>
        <dbReference type="PIRNR" id="PIRNR005536"/>
    </source>
</evidence>
<keyword evidence="4 5" id="KW-0326">Glycosidase</keyword>
<gene>
    <name evidence="9" type="primary">rafA_1</name>
    <name evidence="9" type="ORF">ERS852502_00905</name>
</gene>
<accession>A0A174ZAU2</accession>
<proteinExistence type="inferred from homology"/>
<evidence type="ECO:0000256" key="2">
    <source>
        <dbReference type="ARBA" id="ARBA00012755"/>
    </source>
</evidence>
<dbReference type="InterPro" id="IPR038417">
    <property type="entry name" value="Alpga-gal_N_sf"/>
</dbReference>
<evidence type="ECO:0000313" key="9">
    <source>
        <dbReference type="EMBL" id="CUQ84385.1"/>
    </source>
</evidence>
<dbReference type="Gene3D" id="2.70.98.60">
    <property type="entry name" value="alpha-galactosidase from lactobacil brevis"/>
    <property type="match status" value="1"/>
</dbReference>
<dbReference type="SUPFAM" id="SSF51445">
    <property type="entry name" value="(Trans)glycosidases"/>
    <property type="match status" value="1"/>
</dbReference>
<feature type="domain" description="Glycosyl hydrolase family 36 N-terminal" evidence="8">
    <location>
        <begin position="30"/>
        <end position="284"/>
    </location>
</feature>